<evidence type="ECO:0000313" key="3">
    <source>
        <dbReference type="Proteomes" id="UP000299102"/>
    </source>
</evidence>
<name>A0A4C1ZKM4_EUMVA</name>
<reference evidence="2 3" key="1">
    <citation type="journal article" date="2019" name="Commun. Biol.">
        <title>The bagworm genome reveals a unique fibroin gene that provides high tensile strength.</title>
        <authorList>
            <person name="Kono N."/>
            <person name="Nakamura H."/>
            <person name="Ohtoshi R."/>
            <person name="Tomita M."/>
            <person name="Numata K."/>
            <person name="Arakawa K."/>
        </authorList>
    </citation>
    <scope>NUCLEOTIDE SEQUENCE [LARGE SCALE GENOMIC DNA]</scope>
</reference>
<feature type="compositionally biased region" description="Polar residues" evidence="1">
    <location>
        <begin position="40"/>
        <end position="50"/>
    </location>
</feature>
<protein>
    <submittedName>
        <fullName evidence="2">Uncharacterized protein</fullName>
    </submittedName>
</protein>
<evidence type="ECO:0000256" key="1">
    <source>
        <dbReference type="SAM" id="MobiDB-lite"/>
    </source>
</evidence>
<dbReference type="AlphaFoldDB" id="A0A4C1ZKM4"/>
<comment type="caution">
    <text evidence="2">The sequence shown here is derived from an EMBL/GenBank/DDBJ whole genome shotgun (WGS) entry which is preliminary data.</text>
</comment>
<organism evidence="2 3">
    <name type="scientific">Eumeta variegata</name>
    <name type="common">Bagworm moth</name>
    <name type="synonym">Eumeta japonica</name>
    <dbReference type="NCBI Taxonomy" id="151549"/>
    <lineage>
        <taxon>Eukaryota</taxon>
        <taxon>Metazoa</taxon>
        <taxon>Ecdysozoa</taxon>
        <taxon>Arthropoda</taxon>
        <taxon>Hexapoda</taxon>
        <taxon>Insecta</taxon>
        <taxon>Pterygota</taxon>
        <taxon>Neoptera</taxon>
        <taxon>Endopterygota</taxon>
        <taxon>Lepidoptera</taxon>
        <taxon>Glossata</taxon>
        <taxon>Ditrysia</taxon>
        <taxon>Tineoidea</taxon>
        <taxon>Psychidae</taxon>
        <taxon>Oiketicinae</taxon>
        <taxon>Eumeta</taxon>
    </lineage>
</organism>
<dbReference type="Proteomes" id="UP000299102">
    <property type="component" value="Unassembled WGS sequence"/>
</dbReference>
<proteinExistence type="predicted"/>
<feature type="region of interest" description="Disordered" evidence="1">
    <location>
        <begin position="1"/>
        <end position="83"/>
    </location>
</feature>
<keyword evidence="3" id="KW-1185">Reference proteome</keyword>
<accession>A0A4C1ZKM4</accession>
<dbReference type="EMBL" id="BGZK01001863">
    <property type="protein sequence ID" value="GBP87479.1"/>
    <property type="molecule type" value="Genomic_DNA"/>
</dbReference>
<sequence length="83" mass="9082">MAEESEDNAGPDLPYNFLGFSPGPRGFKRPPAQGPRLSQVLHQGTSSQVSRCDCRYPAQSYKKESCDPPSPSPPSSYIHPIAY</sequence>
<evidence type="ECO:0000313" key="2">
    <source>
        <dbReference type="EMBL" id="GBP87479.1"/>
    </source>
</evidence>
<dbReference type="OrthoDB" id="6332846at2759"/>
<gene>
    <name evidence="2" type="ORF">EVAR_63199_1</name>
</gene>